<dbReference type="Proteomes" id="UP001064048">
    <property type="component" value="Chromosome 7"/>
</dbReference>
<reference evidence="1 2" key="1">
    <citation type="journal article" date="2022" name="Genome Biol. Evol.">
        <title>The Spruce Budworm Genome: Reconstructing the Evolutionary History of Antifreeze Proteins.</title>
        <authorList>
            <person name="Beliveau C."/>
            <person name="Gagne P."/>
            <person name="Picq S."/>
            <person name="Vernygora O."/>
            <person name="Keeling C.I."/>
            <person name="Pinkney K."/>
            <person name="Doucet D."/>
            <person name="Wen F."/>
            <person name="Johnston J.S."/>
            <person name="Maaroufi H."/>
            <person name="Boyle B."/>
            <person name="Laroche J."/>
            <person name="Dewar K."/>
            <person name="Juretic N."/>
            <person name="Blackburn G."/>
            <person name="Nisole A."/>
            <person name="Brunet B."/>
            <person name="Brandao M."/>
            <person name="Lumley L."/>
            <person name="Duan J."/>
            <person name="Quan G."/>
            <person name="Lucarotti C.J."/>
            <person name="Roe A.D."/>
            <person name="Sperling F.A.H."/>
            <person name="Levesque R.C."/>
            <person name="Cusson M."/>
        </authorList>
    </citation>
    <scope>NUCLEOTIDE SEQUENCE [LARGE SCALE GENOMIC DNA]</scope>
    <source>
        <strain evidence="1">Glfc:IPQL:Cfum</strain>
    </source>
</reference>
<accession>A0ACC0K889</accession>
<protein>
    <submittedName>
        <fullName evidence="1">Uncharacterized protein</fullName>
    </submittedName>
</protein>
<keyword evidence="2" id="KW-1185">Reference proteome</keyword>
<evidence type="ECO:0000313" key="1">
    <source>
        <dbReference type="EMBL" id="KAI8432241.1"/>
    </source>
</evidence>
<evidence type="ECO:0000313" key="2">
    <source>
        <dbReference type="Proteomes" id="UP001064048"/>
    </source>
</evidence>
<organism evidence="1 2">
    <name type="scientific">Choristoneura fumiferana</name>
    <name type="common">Spruce budworm moth</name>
    <name type="synonym">Archips fumiferana</name>
    <dbReference type="NCBI Taxonomy" id="7141"/>
    <lineage>
        <taxon>Eukaryota</taxon>
        <taxon>Metazoa</taxon>
        <taxon>Ecdysozoa</taxon>
        <taxon>Arthropoda</taxon>
        <taxon>Hexapoda</taxon>
        <taxon>Insecta</taxon>
        <taxon>Pterygota</taxon>
        <taxon>Neoptera</taxon>
        <taxon>Endopterygota</taxon>
        <taxon>Lepidoptera</taxon>
        <taxon>Glossata</taxon>
        <taxon>Ditrysia</taxon>
        <taxon>Tortricoidea</taxon>
        <taxon>Tortricidae</taxon>
        <taxon>Tortricinae</taxon>
        <taxon>Choristoneura</taxon>
    </lineage>
</organism>
<sequence length="70" mass="7972">MEKRDEENISEAINNSEMTFDNLVVLKEFSNIVNHVRRPQLGNVKSQLKAHDAANLQKQKKPVLPCANID</sequence>
<name>A0ACC0K889_CHOFU</name>
<comment type="caution">
    <text evidence="1">The sequence shown here is derived from an EMBL/GenBank/DDBJ whole genome shotgun (WGS) entry which is preliminary data.</text>
</comment>
<dbReference type="EMBL" id="CM046107">
    <property type="protein sequence ID" value="KAI8432241.1"/>
    <property type="molecule type" value="Genomic_DNA"/>
</dbReference>
<proteinExistence type="predicted"/>
<gene>
    <name evidence="1" type="ORF">MSG28_004686</name>
</gene>